<evidence type="ECO:0000313" key="3">
    <source>
        <dbReference type="Proteomes" id="UP001212123"/>
    </source>
</evidence>
<gene>
    <name evidence="2" type="ORF">PN492_14840</name>
</gene>
<protein>
    <submittedName>
        <fullName evidence="2">ABC transporter permease</fullName>
    </submittedName>
</protein>
<keyword evidence="1" id="KW-0472">Membrane</keyword>
<dbReference type="Proteomes" id="UP001212123">
    <property type="component" value="Unassembled WGS sequence"/>
</dbReference>
<feature type="transmembrane region" description="Helical" evidence="1">
    <location>
        <begin position="5"/>
        <end position="25"/>
    </location>
</feature>
<comment type="caution">
    <text evidence="2">The sequence shown here is derived from an EMBL/GenBank/DDBJ whole genome shotgun (WGS) entry which is preliminary data.</text>
</comment>
<sequence length="134" mass="15095">MGPQVVIIAGTFVLIVTGLLLGYVISQLVLQHLSFTFFTLLGTISLILIFGALYYVLFWQLRREPQKTVTPTIPKQPDAELTSNYLKNRLIARLSGDVAAAERLIQQAKENVPGMPENWYCEKVLDELDQNQES</sequence>
<evidence type="ECO:0000313" key="2">
    <source>
        <dbReference type="EMBL" id="MDB9487811.1"/>
    </source>
</evidence>
<dbReference type="EMBL" id="JAQMTU010000091">
    <property type="protein sequence ID" value="MDB9487811.1"/>
    <property type="molecule type" value="Genomic_DNA"/>
</dbReference>
<accession>A0ABT5A9N9</accession>
<keyword evidence="3" id="KW-1185">Reference proteome</keyword>
<name>A0ABT5A9N9_9CYAN</name>
<reference evidence="2 3" key="1">
    <citation type="submission" date="2023-01" db="EMBL/GenBank/DDBJ databases">
        <title>Genomes from the Australian National Cyanobacteria Reference Collection.</title>
        <authorList>
            <person name="Willis A."/>
            <person name="Lee E.M.F."/>
        </authorList>
    </citation>
    <scope>NUCLEOTIDE SEQUENCE [LARGE SCALE GENOMIC DNA]</scope>
    <source>
        <strain evidence="2 3">CS-537/01</strain>
    </source>
</reference>
<proteinExistence type="predicted"/>
<evidence type="ECO:0000256" key="1">
    <source>
        <dbReference type="SAM" id="Phobius"/>
    </source>
</evidence>
<keyword evidence="1" id="KW-0812">Transmembrane</keyword>
<organism evidence="2 3">
    <name type="scientific">Dolichospermum circinale CS-537/01</name>
    <dbReference type="NCBI Taxonomy" id="3021739"/>
    <lineage>
        <taxon>Bacteria</taxon>
        <taxon>Bacillati</taxon>
        <taxon>Cyanobacteriota</taxon>
        <taxon>Cyanophyceae</taxon>
        <taxon>Nostocales</taxon>
        <taxon>Aphanizomenonaceae</taxon>
        <taxon>Dolichospermum</taxon>
        <taxon>Dolichospermum circinale</taxon>
    </lineage>
</organism>
<dbReference type="RefSeq" id="WP_028085163.1">
    <property type="nucleotide sequence ID" value="NZ_JAQMTU010000091.1"/>
</dbReference>
<keyword evidence="1" id="KW-1133">Transmembrane helix</keyword>
<feature type="transmembrane region" description="Helical" evidence="1">
    <location>
        <begin position="37"/>
        <end position="57"/>
    </location>
</feature>